<accession>A0A914ZFK6</accession>
<evidence type="ECO:0000313" key="2">
    <source>
        <dbReference type="Proteomes" id="UP000887569"/>
    </source>
</evidence>
<dbReference type="AlphaFoldDB" id="A0A914ZFK6"/>
<sequence>RRGCSGCSMERAMLHGWSPPANAYTSEVNRSLMQFLKKQTMKNLSLGILSKRKKETRISGLHFVPVIDGDFLPEPIAELRKKTPKKVCMIGTTEYEGLLFAAMAKGVLV</sequence>
<evidence type="ECO:0000259" key="1">
    <source>
        <dbReference type="Pfam" id="PF00135"/>
    </source>
</evidence>
<dbReference type="Proteomes" id="UP000887569">
    <property type="component" value="Unplaced"/>
</dbReference>
<organism evidence="2 3">
    <name type="scientific">Parascaris univalens</name>
    <name type="common">Nematode worm</name>
    <dbReference type="NCBI Taxonomy" id="6257"/>
    <lineage>
        <taxon>Eukaryota</taxon>
        <taxon>Metazoa</taxon>
        <taxon>Ecdysozoa</taxon>
        <taxon>Nematoda</taxon>
        <taxon>Chromadorea</taxon>
        <taxon>Rhabditida</taxon>
        <taxon>Spirurina</taxon>
        <taxon>Ascaridomorpha</taxon>
        <taxon>Ascaridoidea</taxon>
        <taxon>Ascarididae</taxon>
        <taxon>Parascaris</taxon>
    </lineage>
</organism>
<dbReference type="Gene3D" id="3.40.50.1820">
    <property type="entry name" value="alpha/beta hydrolase"/>
    <property type="match status" value="1"/>
</dbReference>
<dbReference type="WBParaSite" id="PgB02X_g216_t01">
    <property type="protein sequence ID" value="PgB02X_g216_t01"/>
    <property type="gene ID" value="PgB02X_g216"/>
</dbReference>
<protein>
    <submittedName>
        <fullName evidence="3">Carboxylesterase type B domain-containing protein</fullName>
    </submittedName>
</protein>
<dbReference type="PANTHER" id="PTHR44590">
    <property type="entry name" value="CARBOXYLIC ESTER HYDROLASE-RELATED"/>
    <property type="match status" value="1"/>
</dbReference>
<reference evidence="3" key="1">
    <citation type="submission" date="2022-11" db="UniProtKB">
        <authorList>
            <consortium name="WormBaseParasite"/>
        </authorList>
    </citation>
    <scope>IDENTIFICATION</scope>
</reference>
<dbReference type="InterPro" id="IPR002018">
    <property type="entry name" value="CarbesteraseB"/>
</dbReference>
<dbReference type="PANTHER" id="PTHR44590:SF3">
    <property type="entry name" value="CARBOXYLESTERASE TYPE B DOMAIN-CONTAINING PROTEIN"/>
    <property type="match status" value="1"/>
</dbReference>
<feature type="domain" description="Carboxylesterase type B" evidence="1">
    <location>
        <begin position="25"/>
        <end position="103"/>
    </location>
</feature>
<evidence type="ECO:0000313" key="3">
    <source>
        <dbReference type="WBParaSite" id="PgB02X_g216_t01"/>
    </source>
</evidence>
<dbReference type="InterPro" id="IPR029058">
    <property type="entry name" value="AB_hydrolase_fold"/>
</dbReference>
<keyword evidence="2" id="KW-1185">Reference proteome</keyword>
<proteinExistence type="predicted"/>
<name>A0A914ZFK6_PARUN</name>
<dbReference type="Pfam" id="PF00135">
    <property type="entry name" value="COesterase"/>
    <property type="match status" value="1"/>
</dbReference>
<dbReference type="SUPFAM" id="SSF53474">
    <property type="entry name" value="alpha/beta-Hydrolases"/>
    <property type="match status" value="1"/>
</dbReference>